<dbReference type="Proteomes" id="UP000684084">
    <property type="component" value="Unassembled WGS sequence"/>
</dbReference>
<feature type="compositionally biased region" description="Basic and acidic residues" evidence="1">
    <location>
        <begin position="80"/>
        <end position="91"/>
    </location>
</feature>
<name>A0A915ZYE0_9GLOM</name>
<evidence type="ECO:0000313" key="2">
    <source>
        <dbReference type="EMBL" id="CAB5392076.1"/>
    </source>
</evidence>
<proteinExistence type="predicted"/>
<organism evidence="2 3">
    <name type="scientific">Rhizophagus irregularis</name>
    <dbReference type="NCBI Taxonomy" id="588596"/>
    <lineage>
        <taxon>Eukaryota</taxon>
        <taxon>Fungi</taxon>
        <taxon>Fungi incertae sedis</taxon>
        <taxon>Mucoromycota</taxon>
        <taxon>Glomeromycotina</taxon>
        <taxon>Glomeromycetes</taxon>
        <taxon>Glomerales</taxon>
        <taxon>Glomeraceae</taxon>
        <taxon>Rhizophagus</taxon>
    </lineage>
</organism>
<dbReference type="EMBL" id="CAGKOT010000075">
    <property type="protein sequence ID" value="CAB5392076.1"/>
    <property type="molecule type" value="Genomic_DNA"/>
</dbReference>
<sequence>MRVVETGPRSPVSPIDRDPPRILPVERVRRLRSHRFGRLRITRPCDLGVIAAHGVAVPKSKRPGEELHRSSAAGAPSATRRLERSTDCSRRDHCRRSSTARAYGRLAPDQLADDAARSFLGVAGFRLRSVPRAEPVQKFGKFDDVAGLRAIDDVPTIACRCDEPGGTKDRKMARHGVGRHAENGGEFAGGLLAFLAKRDVAFETGHLSERAHDRYDGHQFHFSRIVAA</sequence>
<dbReference type="AlphaFoldDB" id="A0A915ZYE0"/>
<comment type="caution">
    <text evidence="2">The sequence shown here is derived from an EMBL/GenBank/DDBJ whole genome shotgun (WGS) entry which is preliminary data.</text>
</comment>
<gene>
    <name evidence="2" type="ORF">CHRIB12_LOCUS22243</name>
</gene>
<reference evidence="2" key="1">
    <citation type="submission" date="2020-05" db="EMBL/GenBank/DDBJ databases">
        <authorList>
            <person name="Rincon C."/>
            <person name="Sanders R I."/>
            <person name="Robbins C."/>
            <person name="Chaturvedi A."/>
        </authorList>
    </citation>
    <scope>NUCLEOTIDE SEQUENCE</scope>
    <source>
        <strain evidence="2">CHB12</strain>
    </source>
</reference>
<evidence type="ECO:0000256" key="1">
    <source>
        <dbReference type="SAM" id="MobiDB-lite"/>
    </source>
</evidence>
<feature type="region of interest" description="Disordered" evidence="1">
    <location>
        <begin position="60"/>
        <end position="93"/>
    </location>
</feature>
<protein>
    <submittedName>
        <fullName evidence="2">Uncharacterized protein</fullName>
    </submittedName>
</protein>
<evidence type="ECO:0000313" key="3">
    <source>
        <dbReference type="Proteomes" id="UP000684084"/>
    </source>
</evidence>
<accession>A0A915ZYE0</accession>